<reference evidence="11 12" key="1">
    <citation type="journal article" date="2021" name="Cell">
        <title>Tracing the genetic footprints of vertebrate landing in non-teleost ray-finned fishes.</title>
        <authorList>
            <person name="Bi X."/>
            <person name="Wang K."/>
            <person name="Yang L."/>
            <person name="Pan H."/>
            <person name="Jiang H."/>
            <person name="Wei Q."/>
            <person name="Fang M."/>
            <person name="Yu H."/>
            <person name="Zhu C."/>
            <person name="Cai Y."/>
            <person name="He Y."/>
            <person name="Gan X."/>
            <person name="Zeng H."/>
            <person name="Yu D."/>
            <person name="Zhu Y."/>
            <person name="Jiang H."/>
            <person name="Qiu Q."/>
            <person name="Yang H."/>
            <person name="Zhang Y.E."/>
            <person name="Wang W."/>
            <person name="Zhu M."/>
            <person name="He S."/>
            <person name="Zhang G."/>
        </authorList>
    </citation>
    <scope>NUCLEOTIDE SEQUENCE [LARGE SCALE GENOMIC DNA]</scope>
    <source>
        <strain evidence="11">Bchr_013</strain>
    </source>
</reference>
<dbReference type="Proteomes" id="UP000886611">
    <property type="component" value="Unassembled WGS sequence"/>
</dbReference>
<dbReference type="Pfam" id="PF12845">
    <property type="entry name" value="TBD"/>
    <property type="match status" value="1"/>
</dbReference>
<evidence type="ECO:0000256" key="6">
    <source>
        <dbReference type="ARBA" id="ARBA00040858"/>
    </source>
</evidence>
<evidence type="ECO:0000313" key="12">
    <source>
        <dbReference type="Proteomes" id="UP000886611"/>
    </source>
</evidence>
<keyword evidence="2" id="KW-0963">Cytoplasm</keyword>
<evidence type="ECO:0000256" key="2">
    <source>
        <dbReference type="ARBA" id="ARBA00022490"/>
    </source>
</evidence>
<evidence type="ECO:0000313" key="11">
    <source>
        <dbReference type="EMBL" id="KAG2465079.1"/>
    </source>
</evidence>
<evidence type="ECO:0000256" key="3">
    <source>
        <dbReference type="ARBA" id="ARBA00022553"/>
    </source>
</evidence>
<evidence type="ECO:0000256" key="4">
    <source>
        <dbReference type="ARBA" id="ARBA00022843"/>
    </source>
</evidence>
<feature type="domain" description="Tbk1/Ikki binding" evidence="10">
    <location>
        <begin position="223"/>
        <end position="273"/>
    </location>
</feature>
<keyword evidence="4" id="KW-0832">Ubl conjugation</keyword>
<dbReference type="GeneID" id="120515408"/>
<evidence type="ECO:0000259" key="10">
    <source>
        <dbReference type="Pfam" id="PF12845"/>
    </source>
</evidence>
<feature type="non-terminal residue" evidence="11">
    <location>
        <position position="358"/>
    </location>
</feature>
<dbReference type="GO" id="GO:0005737">
    <property type="term" value="C:cytoplasm"/>
    <property type="evidence" value="ECO:0007669"/>
    <property type="project" value="UniProtKB-SubCell"/>
</dbReference>
<comment type="subcellular location">
    <subcellularLocation>
        <location evidence="1">Cytoplasm</location>
    </subcellularLocation>
</comment>
<proteinExistence type="predicted"/>
<evidence type="ECO:0000256" key="9">
    <source>
        <dbReference type="SAM" id="MobiDB-lite"/>
    </source>
</evidence>
<comment type="function">
    <text evidence="7">Adapter protein which binds TBK1 and IKBKE playing a role in antiviral innate immunity. Activates serine/threonine-protein kinase TBK1 and facilitates its oligomerization. Enhances the phosphorylation of NF-kappa-B p65 subunit RELA by TBK1. Promotes TBK1-induced as well as TNF-alpha or PMA-induced activation of NF-kappa-B. Participates in IFNB promoter activation via TICAM1.</text>
</comment>
<feature type="region of interest" description="Disordered" evidence="9">
    <location>
        <begin position="309"/>
        <end position="358"/>
    </location>
</feature>
<accession>A0A8X7XCI3</accession>
<gene>
    <name evidence="11" type="primary">Azi2</name>
    <name evidence="11" type="ORF">GTO96_0009150</name>
</gene>
<protein>
    <recommendedName>
        <fullName evidence="6">5-azacytidine-induced protein 2</fullName>
    </recommendedName>
</protein>
<keyword evidence="12" id="KW-1185">Reference proteome</keyword>
<evidence type="ECO:0000256" key="7">
    <source>
        <dbReference type="ARBA" id="ARBA00045676"/>
    </source>
</evidence>
<organism evidence="11 12">
    <name type="scientific">Polypterus senegalus</name>
    <name type="common">Senegal bichir</name>
    <dbReference type="NCBI Taxonomy" id="55291"/>
    <lineage>
        <taxon>Eukaryota</taxon>
        <taxon>Metazoa</taxon>
        <taxon>Chordata</taxon>
        <taxon>Craniata</taxon>
        <taxon>Vertebrata</taxon>
        <taxon>Euteleostomi</taxon>
        <taxon>Actinopterygii</taxon>
        <taxon>Polypteriformes</taxon>
        <taxon>Polypteridae</taxon>
        <taxon>Polypterus</taxon>
    </lineage>
</organism>
<dbReference type="OrthoDB" id="8744179at2759"/>
<dbReference type="AlphaFoldDB" id="A0A8X7XCI3"/>
<evidence type="ECO:0000256" key="8">
    <source>
        <dbReference type="SAM" id="Coils"/>
    </source>
</evidence>
<dbReference type="PANTHER" id="PTHR14432">
    <property type="entry name" value="PROSAPIP2 PROTEIN/5-AZACYTIDINE INDUCED GENE 2"/>
    <property type="match status" value="1"/>
</dbReference>
<dbReference type="RefSeq" id="XP_039592307.1">
    <property type="nucleotide sequence ID" value="XM_039736373.1"/>
</dbReference>
<feature type="coiled-coil region" evidence="8">
    <location>
        <begin position="62"/>
        <end position="89"/>
    </location>
</feature>
<dbReference type="InterPro" id="IPR051891">
    <property type="entry name" value="TBK1-IKBKE_adapters"/>
</dbReference>
<dbReference type="InterPro" id="IPR024581">
    <property type="entry name" value="TBD"/>
</dbReference>
<keyword evidence="3" id="KW-0597">Phosphoprotein</keyword>
<evidence type="ECO:0000256" key="5">
    <source>
        <dbReference type="ARBA" id="ARBA00023054"/>
    </source>
</evidence>
<feature type="non-terminal residue" evidence="11">
    <location>
        <position position="1"/>
    </location>
</feature>
<keyword evidence="5 8" id="KW-0175">Coiled coil</keyword>
<comment type="caution">
    <text evidence="11">The sequence shown here is derived from an EMBL/GenBank/DDBJ whole genome shotgun (WGS) entry which is preliminary data.</text>
</comment>
<dbReference type="PANTHER" id="PTHR14432:SF6">
    <property type="entry name" value="5-AZACYTIDINE-INDUCED PROTEIN 2"/>
    <property type="match status" value="1"/>
</dbReference>
<feature type="coiled-coil region" evidence="8">
    <location>
        <begin position="118"/>
        <end position="156"/>
    </location>
</feature>
<name>A0A8X7XCI3_POLSE</name>
<sequence length="358" mass="39738">MKLQQSGSSAAAIMEFLSIDDDICILKHETADGLLEPLKESPVSRGSGDESIASHFALVTAYEDIKKRLQAAEKENAGLKRRIRQLEQQVILSDQAASEGPAYVNKAFRAFQGIYVEKADLEVELEKVMKEKLALEQSLTEQLQVKEVELLQLRSEVDTHQVMTKLSVAPDPEVSSEVKVHALEQQLDILRAECSRLRQKAEVIHGSDEKPEGTVEDAGMASLLQAYRDLRSEMAHLCAVTGQQSAVVRKLRGEGHGVDSSRAYSFPVQCLDDAEGDGRRLTTAALRPLGSSFEPLAQSVWAHRRLSPVGSPSAQELQPYGRDALEERPPRPSDVRFWEDKRGLAPRCDHTTYPQDPF</sequence>
<dbReference type="EMBL" id="JAATIS010002524">
    <property type="protein sequence ID" value="KAG2465079.1"/>
    <property type="molecule type" value="Genomic_DNA"/>
</dbReference>
<evidence type="ECO:0000256" key="1">
    <source>
        <dbReference type="ARBA" id="ARBA00004496"/>
    </source>
</evidence>
<feature type="compositionally biased region" description="Basic and acidic residues" evidence="9">
    <location>
        <begin position="323"/>
        <end position="350"/>
    </location>
</feature>